<proteinExistence type="predicted"/>
<dbReference type="Proteomes" id="UP001161423">
    <property type="component" value="Unassembled WGS sequence"/>
</dbReference>
<dbReference type="EMBL" id="BSND01000003">
    <property type="protein sequence ID" value="GLP98659.1"/>
    <property type="molecule type" value="Genomic_DNA"/>
</dbReference>
<organism evidence="1 2">
    <name type="scientific">Methylophaga thalassica</name>
    <dbReference type="NCBI Taxonomy" id="40223"/>
    <lineage>
        <taxon>Bacteria</taxon>
        <taxon>Pseudomonadati</taxon>
        <taxon>Pseudomonadota</taxon>
        <taxon>Gammaproteobacteria</taxon>
        <taxon>Thiotrichales</taxon>
        <taxon>Piscirickettsiaceae</taxon>
        <taxon>Methylophaga</taxon>
    </lineage>
</organism>
<name>A0ABQ5TSZ5_9GAMM</name>
<evidence type="ECO:0000313" key="1">
    <source>
        <dbReference type="EMBL" id="GLP98659.1"/>
    </source>
</evidence>
<accession>A0ABQ5TSZ5</accession>
<evidence type="ECO:0000313" key="2">
    <source>
        <dbReference type="Proteomes" id="UP001161423"/>
    </source>
</evidence>
<gene>
    <name evidence="1" type="ORF">GCM10007891_05130</name>
</gene>
<dbReference type="RefSeq" id="WP_284722318.1">
    <property type="nucleotide sequence ID" value="NZ_BSND01000003.1"/>
</dbReference>
<comment type="caution">
    <text evidence="1">The sequence shown here is derived from an EMBL/GenBank/DDBJ whole genome shotgun (WGS) entry which is preliminary data.</text>
</comment>
<keyword evidence="2" id="KW-1185">Reference proteome</keyword>
<sequence>MKTDKQNPPPLKICQFRHTHEVLDLVIEITQVENIDFATLMRQLINAGLESSRGVKIMGNRVIDRGSVKKPEQVSRAT</sequence>
<reference evidence="1" key="2">
    <citation type="submission" date="2023-01" db="EMBL/GenBank/DDBJ databases">
        <title>Draft genome sequence of Methylophaga thalassica strain NBRC 102424.</title>
        <authorList>
            <person name="Sun Q."/>
            <person name="Mori K."/>
        </authorList>
    </citation>
    <scope>NUCLEOTIDE SEQUENCE</scope>
    <source>
        <strain evidence="1">NBRC 102424</strain>
    </source>
</reference>
<protein>
    <submittedName>
        <fullName evidence="1">Uncharacterized protein</fullName>
    </submittedName>
</protein>
<reference evidence="1" key="1">
    <citation type="journal article" date="2014" name="Int. J. Syst. Evol. Microbiol.">
        <title>Complete genome of a new Firmicutes species belonging to the dominant human colonic microbiota ('Ruminococcus bicirculans') reveals two chromosomes and a selective capacity to utilize plant glucans.</title>
        <authorList>
            <consortium name="NISC Comparative Sequencing Program"/>
            <person name="Wegmann U."/>
            <person name="Louis P."/>
            <person name="Goesmann A."/>
            <person name="Henrissat B."/>
            <person name="Duncan S.H."/>
            <person name="Flint H.J."/>
        </authorList>
    </citation>
    <scope>NUCLEOTIDE SEQUENCE</scope>
    <source>
        <strain evidence="1">NBRC 102424</strain>
    </source>
</reference>